<protein>
    <submittedName>
        <fullName evidence="1">Uncharacterized protein</fullName>
    </submittedName>
</protein>
<gene>
    <name evidence="1" type="ORF">I8748_15110</name>
</gene>
<sequence>MLKLRSLRADVLTYFKANASEVEELLAYNDNVFHHSSFSDSLKFPLAPEPHVSAWEEYAIASQKVGVFEALSSKLVQLQFSIQEGISQTEAYLAATRRGLPVDGITEASGLMLKQPEKLQLIMHQSLAGTIPVLLAGNREDFVSLVQALTKRNEPLLLPESMGACIVSGFNNWDRIRRYRQQWEVQNSGNCSESSWKAEFQRIIPQKQLYQDKFIILSPGFYSNISARDMGLEESEWLRLSLIIRLEHECTHYFTYRLFNSMRNNLLDELIADYRGIVTACGYYRADWFLRFLGLESFPAYRVGGRLENYRGQPPLSDGAFKILQALVKAAAENLQRFHVEYASESRDSNIQPLMLMALTYLTLEELASSEAIFFIKEALKALQKTFNFPIPYSLKNIRI</sequence>
<dbReference type="AlphaFoldDB" id="A0A8J7HVQ3"/>
<evidence type="ECO:0000313" key="2">
    <source>
        <dbReference type="Proteomes" id="UP000632766"/>
    </source>
</evidence>
<name>A0A8J7HVQ3_9NOST</name>
<reference evidence="1 2" key="1">
    <citation type="journal article" date="2021" name="Int. J. Syst. Evol. Microbiol.">
        <title>Amazonocrinis nigriterrae gen. nov., sp. nov., Atlanticothrix silvestris gen. nov., sp. nov. and Dendronalium phyllosphericum gen. nov., sp. nov., nostocacean cyanobacteria from Brazilian environments.</title>
        <authorList>
            <person name="Alvarenga D.O."/>
            <person name="Andreote A.P.D."/>
            <person name="Branco L.H.Z."/>
            <person name="Delbaje E."/>
            <person name="Cruz R.B."/>
            <person name="Varani A.M."/>
            <person name="Fiore M.F."/>
        </authorList>
    </citation>
    <scope>NUCLEOTIDE SEQUENCE [LARGE SCALE GENOMIC DNA]</scope>
    <source>
        <strain evidence="1 2">CENA67</strain>
    </source>
</reference>
<keyword evidence="2" id="KW-1185">Reference proteome</keyword>
<proteinExistence type="predicted"/>
<dbReference type="EMBL" id="JAECZC010000026">
    <property type="protein sequence ID" value="MBH8563499.1"/>
    <property type="molecule type" value="Genomic_DNA"/>
</dbReference>
<dbReference type="Pfam" id="PF22541">
    <property type="entry name" value="DUF7005"/>
    <property type="match status" value="1"/>
</dbReference>
<accession>A0A8J7HVQ3</accession>
<evidence type="ECO:0000313" key="1">
    <source>
        <dbReference type="EMBL" id="MBH8563499.1"/>
    </source>
</evidence>
<dbReference type="InterPro" id="IPR054274">
    <property type="entry name" value="DUF7005"/>
</dbReference>
<organism evidence="1 2">
    <name type="scientific">Amazonocrinis nigriterrae CENA67</name>
    <dbReference type="NCBI Taxonomy" id="2794033"/>
    <lineage>
        <taxon>Bacteria</taxon>
        <taxon>Bacillati</taxon>
        <taxon>Cyanobacteriota</taxon>
        <taxon>Cyanophyceae</taxon>
        <taxon>Nostocales</taxon>
        <taxon>Nostocaceae</taxon>
        <taxon>Amazonocrinis</taxon>
        <taxon>Amazonocrinis nigriterrae</taxon>
    </lineage>
</organism>
<comment type="caution">
    <text evidence="1">The sequence shown here is derived from an EMBL/GenBank/DDBJ whole genome shotgun (WGS) entry which is preliminary data.</text>
</comment>
<dbReference type="Proteomes" id="UP000632766">
    <property type="component" value="Unassembled WGS sequence"/>
</dbReference>